<dbReference type="InterPro" id="IPR044731">
    <property type="entry name" value="BDH-like"/>
</dbReference>
<evidence type="ECO:0000313" key="5">
    <source>
        <dbReference type="EMBL" id="SUB61107.1"/>
    </source>
</evidence>
<evidence type="ECO:0000256" key="1">
    <source>
        <dbReference type="ARBA" id="ARBA00023002"/>
    </source>
</evidence>
<reference evidence="5 7" key="2">
    <citation type="submission" date="2018-06" db="EMBL/GenBank/DDBJ databases">
        <authorList>
            <consortium name="Pathogen Informatics"/>
            <person name="Doyle S."/>
        </authorList>
    </citation>
    <scope>NUCLEOTIDE SEQUENCE [LARGE SCALE GENOMIC DNA]</scope>
    <source>
        <strain evidence="5 7">NCTC11460</strain>
    </source>
</reference>
<evidence type="ECO:0000313" key="4">
    <source>
        <dbReference type="EMBL" id="KXI10827.1"/>
    </source>
</evidence>
<keyword evidence="1 5" id="KW-0560">Oxidoreductase</keyword>
<evidence type="ECO:0000259" key="2">
    <source>
        <dbReference type="Pfam" id="PF00465"/>
    </source>
</evidence>
<sequence length="388" mass="42906">MYNFNLQIPTKIHFGKGMVVNLGKDILEYSDKVLLVYGGGSIKKNGIYKDVTDELIKNKIEWVELADVDPNPRIESVREGIKLCRQHDLGGVLAVGGGSSIDCAKVIAAGVKYDKDPWDLVVDKKLMKDALPIFSVLTLAATGSEMDPNAVISDMATNQKLGTGAACTVPKVSILDPEYTYSVPVKHTAAGVADIMSHTFENYFNTNDAYMQARMAEAILKTCIHYGPIALAQPENYDARANLMWASTWAINGLLAQGASHAWSVHPMEHELSAFYDVTHGEGLAVLTPAWMRYVLNEDNIDRFVEYGVNVWGIDKNLDKLQIANMAIDLTEDFFANKMNIPMSLSKLGIGRENFEKMSVKAMKGKDSIKGMVELRPEDVVKIYEMCL</sequence>
<evidence type="ECO:0000259" key="3">
    <source>
        <dbReference type="Pfam" id="PF25137"/>
    </source>
</evidence>
<name>A0A135YN70_9FIRM</name>
<dbReference type="AlphaFoldDB" id="A0A135YN70"/>
<dbReference type="PROSITE" id="PS00913">
    <property type="entry name" value="ADH_IRON_1"/>
    <property type="match status" value="1"/>
</dbReference>
<feature type="domain" description="Alcohol dehydrogenase iron-type/glycerol dehydrogenase GldA" evidence="2">
    <location>
        <begin position="9"/>
        <end position="177"/>
    </location>
</feature>
<dbReference type="EC" id="1.1.1.-" evidence="5"/>
<organism evidence="4 6">
    <name type="scientific">Peptostreptococcus anaerobius</name>
    <dbReference type="NCBI Taxonomy" id="1261"/>
    <lineage>
        <taxon>Bacteria</taxon>
        <taxon>Bacillati</taxon>
        <taxon>Bacillota</taxon>
        <taxon>Clostridia</taxon>
        <taxon>Peptostreptococcales</taxon>
        <taxon>Peptostreptococcaceae</taxon>
        <taxon>Peptostreptococcus</taxon>
    </lineage>
</organism>
<feature type="domain" description="Fe-containing alcohol dehydrogenase-like C-terminal" evidence="3">
    <location>
        <begin position="188"/>
        <end position="386"/>
    </location>
</feature>
<accession>A0A135YN70</accession>
<dbReference type="Pfam" id="PF25137">
    <property type="entry name" value="ADH_Fe_C"/>
    <property type="match status" value="1"/>
</dbReference>
<dbReference type="EMBL" id="UGTB01000004">
    <property type="protein sequence ID" value="SUB61107.1"/>
    <property type="molecule type" value="Genomic_DNA"/>
</dbReference>
<dbReference type="EMBL" id="LSQZ01000085">
    <property type="protein sequence ID" value="KXI10827.1"/>
    <property type="molecule type" value="Genomic_DNA"/>
</dbReference>
<dbReference type="GO" id="GO:1990362">
    <property type="term" value="F:butanol dehydrogenase (NAD+) activity"/>
    <property type="evidence" value="ECO:0007669"/>
    <property type="project" value="InterPro"/>
</dbReference>
<reference evidence="4 6" key="1">
    <citation type="submission" date="2016-02" db="EMBL/GenBank/DDBJ databases">
        <authorList>
            <person name="Wen L."/>
            <person name="He K."/>
            <person name="Yang H."/>
        </authorList>
    </citation>
    <scope>NUCLEOTIDE SEQUENCE [LARGE SCALE GENOMIC DNA]</scope>
    <source>
        <strain evidence="4 6">MJR8628A</strain>
    </source>
</reference>
<dbReference type="PANTHER" id="PTHR43633:SF1">
    <property type="entry name" value="ALCOHOL DEHYDROGENASE YQHD"/>
    <property type="match status" value="1"/>
</dbReference>
<dbReference type="eggNOG" id="COG1979">
    <property type="taxonomic scope" value="Bacteria"/>
</dbReference>
<dbReference type="InterPro" id="IPR001670">
    <property type="entry name" value="ADH_Fe/GldA"/>
</dbReference>
<dbReference type="InterPro" id="IPR056798">
    <property type="entry name" value="ADH_Fe_C"/>
</dbReference>
<protein>
    <submittedName>
        <fullName evidence="4">NADH-dependent butanol dehydrogenase A</fullName>
        <ecNumber evidence="5">1.1.1.-</ecNumber>
    </submittedName>
</protein>
<dbReference type="Gene3D" id="1.20.1090.10">
    <property type="entry name" value="Dehydroquinate synthase-like - alpha domain"/>
    <property type="match status" value="1"/>
</dbReference>
<proteinExistence type="predicted"/>
<dbReference type="Pfam" id="PF00465">
    <property type="entry name" value="Fe-ADH"/>
    <property type="match status" value="1"/>
</dbReference>
<dbReference type="Proteomes" id="UP000255101">
    <property type="component" value="Unassembled WGS sequence"/>
</dbReference>
<dbReference type="FunFam" id="3.40.50.1970:FF:000003">
    <property type="entry name" value="Alcohol dehydrogenase, iron-containing"/>
    <property type="match status" value="1"/>
</dbReference>
<dbReference type="CDD" id="cd08187">
    <property type="entry name" value="BDH"/>
    <property type="match status" value="1"/>
</dbReference>
<dbReference type="PROSITE" id="PS00060">
    <property type="entry name" value="ADH_IRON_2"/>
    <property type="match status" value="1"/>
</dbReference>
<gene>
    <name evidence="5" type="primary">bdhA</name>
    <name evidence="4" type="ORF">HMPREF3195_01569</name>
    <name evidence="5" type="ORF">NCTC11460_01025</name>
</gene>
<dbReference type="PANTHER" id="PTHR43633">
    <property type="entry name" value="ALCOHOL DEHYDROGENASE YQHD"/>
    <property type="match status" value="1"/>
</dbReference>
<dbReference type="PATRIC" id="fig|1261.5.peg.1575"/>
<dbReference type="GO" id="GO:0005829">
    <property type="term" value="C:cytosol"/>
    <property type="evidence" value="ECO:0007669"/>
    <property type="project" value="TreeGrafter"/>
</dbReference>
<evidence type="ECO:0000313" key="7">
    <source>
        <dbReference type="Proteomes" id="UP000255101"/>
    </source>
</evidence>
<dbReference type="RefSeq" id="WP_019595434.1">
    <property type="nucleotide sequence ID" value="NZ_FOVA01000013.1"/>
</dbReference>
<dbReference type="STRING" id="1261.HMPREF3195_01569"/>
<dbReference type="Gene3D" id="3.40.50.1970">
    <property type="match status" value="1"/>
</dbReference>
<dbReference type="GO" id="GO:0008106">
    <property type="term" value="F:alcohol dehydrogenase (NADP+) activity"/>
    <property type="evidence" value="ECO:0007669"/>
    <property type="project" value="TreeGrafter"/>
</dbReference>
<dbReference type="InterPro" id="IPR018211">
    <property type="entry name" value="ADH_Fe_CS"/>
</dbReference>
<evidence type="ECO:0000313" key="6">
    <source>
        <dbReference type="Proteomes" id="UP000070326"/>
    </source>
</evidence>
<dbReference type="GO" id="GO:1990002">
    <property type="term" value="F:methylglyoxal reductase (NADPH) (acetol producing) activity"/>
    <property type="evidence" value="ECO:0007669"/>
    <property type="project" value="TreeGrafter"/>
</dbReference>
<dbReference type="GO" id="GO:0046872">
    <property type="term" value="F:metal ion binding"/>
    <property type="evidence" value="ECO:0007669"/>
    <property type="project" value="InterPro"/>
</dbReference>
<dbReference type="Proteomes" id="UP000070326">
    <property type="component" value="Unassembled WGS sequence"/>
</dbReference>
<dbReference type="SUPFAM" id="SSF56796">
    <property type="entry name" value="Dehydroquinate synthase-like"/>
    <property type="match status" value="1"/>
</dbReference>